<dbReference type="RefSeq" id="WP_193862355.1">
    <property type="nucleotide sequence ID" value="NZ_JADDUN010000058.1"/>
</dbReference>
<gene>
    <name evidence="1" type="ORF">IQK56_23570</name>
</gene>
<sequence length="82" mass="9415">MVRELTTKRFWRGRRAMVEFCPKCDAFLALFVAQKCAETLVLEPSRKLFQWCPMAFSGYAKVDPNNLTVPPVYVFSKGMGSF</sequence>
<name>A0ABR9SXL4_9PSED</name>
<comment type="caution">
    <text evidence="1">The sequence shown here is derived from an EMBL/GenBank/DDBJ whole genome shotgun (WGS) entry which is preliminary data.</text>
</comment>
<protein>
    <submittedName>
        <fullName evidence="1">Uncharacterized protein</fullName>
    </submittedName>
</protein>
<reference evidence="1 2" key="1">
    <citation type="submission" date="2020-10" db="EMBL/GenBank/DDBJ databases">
        <title>The draft genomes of Cyclamen pathogen Pseudomonas sp.</title>
        <authorList>
            <person name="Fujikawa T."/>
            <person name="Sawada H."/>
        </authorList>
    </citation>
    <scope>NUCLEOTIDE SEQUENCE [LARGE SCALE GENOMIC DNA]</scope>
    <source>
        <strain evidence="1 2">MAFF 301449</strain>
    </source>
</reference>
<dbReference type="Proteomes" id="UP000613075">
    <property type="component" value="Unassembled WGS sequence"/>
</dbReference>
<organism evidence="1 2">
    <name type="scientific">Pseudomonas cyclaminis</name>
    <dbReference type="NCBI Taxonomy" id="2781239"/>
    <lineage>
        <taxon>Bacteria</taxon>
        <taxon>Pseudomonadati</taxon>
        <taxon>Pseudomonadota</taxon>
        <taxon>Gammaproteobacteria</taxon>
        <taxon>Pseudomonadales</taxon>
        <taxon>Pseudomonadaceae</taxon>
        <taxon>Pseudomonas</taxon>
    </lineage>
</organism>
<keyword evidence="2" id="KW-1185">Reference proteome</keyword>
<evidence type="ECO:0000313" key="2">
    <source>
        <dbReference type="Proteomes" id="UP000613075"/>
    </source>
</evidence>
<accession>A0ABR9SXL4</accession>
<proteinExistence type="predicted"/>
<dbReference type="EMBL" id="JADDUM010000206">
    <property type="protein sequence ID" value="MBE8593655.1"/>
    <property type="molecule type" value="Genomic_DNA"/>
</dbReference>
<evidence type="ECO:0000313" key="1">
    <source>
        <dbReference type="EMBL" id="MBE8593655.1"/>
    </source>
</evidence>